<dbReference type="GO" id="GO:0044781">
    <property type="term" value="P:bacterial-type flagellum organization"/>
    <property type="evidence" value="ECO:0007669"/>
    <property type="project" value="UniProtKB-KW"/>
</dbReference>
<evidence type="ECO:0000313" key="6">
    <source>
        <dbReference type="Proteomes" id="UP000237068"/>
    </source>
</evidence>
<gene>
    <name evidence="5" type="ORF">CXK91_07800</name>
</gene>
<protein>
    <submittedName>
        <fullName evidence="5">Lytic transglycosylase</fullName>
    </submittedName>
</protein>
<sequence length="375" mass="40357">MSIVSLPQHINVMRSRPDGPTAARRQQLEMVAEQFEAMFLQQILKQMRKAGDVLSAGNPTRSRELDTMRDFYDEVLAETLAGKRQTGIADMLVQQLSGGLDGTAPAPAALGLATGASTQSVGQHALRGTWQRGVDALDSAWAAGKAGFRALVDSVIKHESSGNVAAVSPKGARGLMQLMPGTARDMAAELGLPFDEARLTSDAEYNKRLGSAYLNKMLDRYDGHQALALAAYNAGPGKVDEWLKSHGDPRRGEIDAASWIQKIPYQETRNYTRNILKDLQAANSQEHAPQAALPSQPARWPQVVQVSLAASERLGQAQPLAITQGKGFSAVQPLSATLNTTPAAVALNRQQPVVARHLSVAFAQPIRIESKEVLS</sequence>
<dbReference type="Proteomes" id="UP000237068">
    <property type="component" value="Unassembled WGS sequence"/>
</dbReference>
<dbReference type="RefSeq" id="WP_103455608.1">
    <property type="nucleotide sequence ID" value="NZ_JAMOHQ010000006.1"/>
</dbReference>
<dbReference type="Pfam" id="PF01464">
    <property type="entry name" value="SLT"/>
    <property type="match status" value="1"/>
</dbReference>
<evidence type="ECO:0000256" key="1">
    <source>
        <dbReference type="ARBA" id="ARBA00007734"/>
    </source>
</evidence>
<dbReference type="PANTHER" id="PTHR37423">
    <property type="entry name" value="SOLUBLE LYTIC MUREIN TRANSGLYCOSYLASE-RELATED"/>
    <property type="match status" value="1"/>
</dbReference>
<evidence type="ECO:0000259" key="3">
    <source>
        <dbReference type="Pfam" id="PF01464"/>
    </source>
</evidence>
<dbReference type="InterPro" id="IPR008258">
    <property type="entry name" value="Transglycosylase_SLT_dom_1"/>
</dbReference>
<accession>A0A2S4ANU4</accession>
<evidence type="ECO:0000259" key="4">
    <source>
        <dbReference type="Pfam" id="PF10135"/>
    </source>
</evidence>
<dbReference type="InterPro" id="IPR023346">
    <property type="entry name" value="Lysozyme-like_dom_sf"/>
</dbReference>
<dbReference type="InterPro" id="IPR019301">
    <property type="entry name" value="Flagellar_prot_FlgJ_N"/>
</dbReference>
<dbReference type="OrthoDB" id="9815002at2"/>
<dbReference type="EMBL" id="PPXG01000003">
    <property type="protein sequence ID" value="POH83130.1"/>
    <property type="molecule type" value="Genomic_DNA"/>
</dbReference>
<proteinExistence type="inferred from homology"/>
<dbReference type="Gene3D" id="1.10.530.10">
    <property type="match status" value="1"/>
</dbReference>
<dbReference type="SUPFAM" id="SSF53955">
    <property type="entry name" value="Lysozyme-like"/>
    <property type="match status" value="1"/>
</dbReference>
<evidence type="ECO:0000313" key="5">
    <source>
        <dbReference type="EMBL" id="POH83130.1"/>
    </source>
</evidence>
<reference evidence="5 6" key="1">
    <citation type="submission" date="2018-01" db="EMBL/GenBank/DDBJ databases">
        <title>Denitrification phenotypes of diverse strains of Pseudomonas stutzeri.</title>
        <authorList>
            <person name="Milligan D.A."/>
            <person name="Bergaust L."/>
            <person name="Bakken L.R."/>
            <person name="Frostegard A."/>
        </authorList>
    </citation>
    <scope>NUCLEOTIDE SEQUENCE [LARGE SCALE GENOMIC DNA]</scope>
    <source>
        <strain evidence="5 6">24a13</strain>
    </source>
</reference>
<keyword evidence="2" id="KW-1005">Bacterial flagellum biogenesis</keyword>
<dbReference type="Pfam" id="PF10135">
    <property type="entry name" value="Rod-binding"/>
    <property type="match status" value="1"/>
</dbReference>
<dbReference type="AlphaFoldDB" id="A0A2S4ANU4"/>
<feature type="domain" description="Transglycosylase SLT" evidence="3">
    <location>
        <begin position="150"/>
        <end position="248"/>
    </location>
</feature>
<dbReference type="CDD" id="cd13401">
    <property type="entry name" value="Slt70-like"/>
    <property type="match status" value="1"/>
</dbReference>
<organism evidence="5 6">
    <name type="scientific">Stutzerimonas stutzeri</name>
    <name type="common">Pseudomonas stutzeri</name>
    <dbReference type="NCBI Taxonomy" id="316"/>
    <lineage>
        <taxon>Bacteria</taxon>
        <taxon>Pseudomonadati</taxon>
        <taxon>Pseudomonadota</taxon>
        <taxon>Gammaproteobacteria</taxon>
        <taxon>Pseudomonadales</taxon>
        <taxon>Pseudomonadaceae</taxon>
        <taxon>Stutzerimonas</taxon>
    </lineage>
</organism>
<name>A0A2S4ANU4_STUST</name>
<comment type="caution">
    <text evidence="5">The sequence shown here is derived from an EMBL/GenBank/DDBJ whole genome shotgun (WGS) entry which is preliminary data.</text>
</comment>
<comment type="similarity">
    <text evidence="1">Belongs to the transglycosylase Slt family.</text>
</comment>
<feature type="domain" description="Flagellar protein FlgJ N-terminal" evidence="4">
    <location>
        <begin position="45"/>
        <end position="95"/>
    </location>
</feature>
<dbReference type="PANTHER" id="PTHR37423:SF2">
    <property type="entry name" value="MEMBRANE-BOUND LYTIC MUREIN TRANSGLYCOSYLASE C"/>
    <property type="match status" value="1"/>
</dbReference>
<evidence type="ECO:0000256" key="2">
    <source>
        <dbReference type="ARBA" id="ARBA00022795"/>
    </source>
</evidence>